<evidence type="ECO:0000256" key="9">
    <source>
        <dbReference type="PIRSR" id="PIRSR000296-2"/>
    </source>
</evidence>
<dbReference type="GO" id="GO:0020037">
    <property type="term" value="F:heme binding"/>
    <property type="evidence" value="ECO:0007669"/>
    <property type="project" value="InterPro"/>
</dbReference>
<evidence type="ECO:0000256" key="3">
    <source>
        <dbReference type="ARBA" id="ARBA00022617"/>
    </source>
</evidence>
<dbReference type="RefSeq" id="WP_090731971.1">
    <property type="nucleotide sequence ID" value="NZ_FNYQ01000039.1"/>
</dbReference>
<dbReference type="Pfam" id="PF00199">
    <property type="entry name" value="Catalase"/>
    <property type="match status" value="1"/>
</dbReference>
<keyword evidence="6 7" id="KW-0408">Iron</keyword>
<keyword evidence="2 7" id="KW-0575">Peroxidase</keyword>
<keyword evidence="3 7" id="KW-0349">Heme</keyword>
<comment type="function">
    <text evidence="7">Has an organic peroxide-dependent peroxidase activity.</text>
</comment>
<comment type="similarity">
    <text evidence="1 7">Belongs to the catalase family.</text>
</comment>
<feature type="active site" evidence="8">
    <location>
        <position position="56"/>
    </location>
</feature>
<evidence type="ECO:0000256" key="7">
    <source>
        <dbReference type="PIRNR" id="PIRNR000296"/>
    </source>
</evidence>
<dbReference type="GO" id="GO:0005737">
    <property type="term" value="C:cytoplasm"/>
    <property type="evidence" value="ECO:0007669"/>
    <property type="project" value="TreeGrafter"/>
</dbReference>
<evidence type="ECO:0000259" key="11">
    <source>
        <dbReference type="SMART" id="SM01060"/>
    </source>
</evidence>
<dbReference type="InterPro" id="IPR011614">
    <property type="entry name" value="Catalase_core"/>
</dbReference>
<dbReference type="GO" id="GO:0042744">
    <property type="term" value="P:hydrogen peroxide catabolic process"/>
    <property type="evidence" value="ECO:0007669"/>
    <property type="project" value="TreeGrafter"/>
</dbReference>
<dbReference type="InterPro" id="IPR024168">
    <property type="entry name" value="Catalase_SrpA-type_pred"/>
</dbReference>
<evidence type="ECO:0000256" key="5">
    <source>
        <dbReference type="ARBA" id="ARBA00023002"/>
    </source>
</evidence>
<evidence type="ECO:0000256" key="6">
    <source>
        <dbReference type="ARBA" id="ARBA00023004"/>
    </source>
</evidence>
<dbReference type="PRINTS" id="PR00067">
    <property type="entry name" value="CATALASE"/>
</dbReference>
<feature type="binding site" description="axial binding residue" evidence="9">
    <location>
        <position position="326"/>
    </location>
    <ligand>
        <name>heme</name>
        <dbReference type="ChEBI" id="CHEBI:30413"/>
    </ligand>
    <ligandPart>
        <name>Fe</name>
        <dbReference type="ChEBI" id="CHEBI:18248"/>
    </ligandPart>
</feature>
<feature type="signal peptide" evidence="10">
    <location>
        <begin position="1"/>
        <end position="22"/>
    </location>
</feature>
<dbReference type="AlphaFoldDB" id="A0A1H6VBL8"/>
<dbReference type="PANTHER" id="PTHR11465:SF9">
    <property type="entry name" value="CATALASE"/>
    <property type="match status" value="1"/>
</dbReference>
<feature type="domain" description="Catalase core" evidence="11">
    <location>
        <begin position="22"/>
        <end position="337"/>
    </location>
</feature>
<keyword evidence="10" id="KW-0732">Signal</keyword>
<evidence type="ECO:0000256" key="1">
    <source>
        <dbReference type="ARBA" id="ARBA00005329"/>
    </source>
</evidence>
<evidence type="ECO:0000256" key="8">
    <source>
        <dbReference type="PIRSR" id="PIRSR000296-1"/>
    </source>
</evidence>
<accession>A0A1H6VBL8</accession>
<comment type="cofactor">
    <cofactor evidence="7">
        <name>heme</name>
        <dbReference type="ChEBI" id="CHEBI:30413"/>
    </cofactor>
</comment>
<proteinExistence type="inferred from homology"/>
<dbReference type="InterPro" id="IPR018028">
    <property type="entry name" value="Catalase"/>
</dbReference>
<gene>
    <name evidence="12" type="ORF">SAMN04244572_02464</name>
</gene>
<evidence type="ECO:0000313" key="13">
    <source>
        <dbReference type="Proteomes" id="UP000199250"/>
    </source>
</evidence>
<dbReference type="EMBL" id="FNYQ01000039">
    <property type="protein sequence ID" value="SEJ02029.1"/>
    <property type="molecule type" value="Genomic_DNA"/>
</dbReference>
<dbReference type="CDD" id="cd08153">
    <property type="entry name" value="srpA_like"/>
    <property type="match status" value="1"/>
</dbReference>
<dbReference type="GO" id="GO:0046872">
    <property type="term" value="F:metal ion binding"/>
    <property type="evidence" value="ECO:0007669"/>
    <property type="project" value="UniProtKB-KW"/>
</dbReference>
<dbReference type="GO" id="GO:0042542">
    <property type="term" value="P:response to hydrogen peroxide"/>
    <property type="evidence" value="ECO:0007669"/>
    <property type="project" value="TreeGrafter"/>
</dbReference>
<reference evidence="12 13" key="1">
    <citation type="submission" date="2016-10" db="EMBL/GenBank/DDBJ databases">
        <authorList>
            <person name="de Groot N.N."/>
        </authorList>
    </citation>
    <scope>NUCLEOTIDE SEQUENCE [LARGE SCALE GENOMIC DNA]</scope>
    <source>
        <strain evidence="12 13">DSM 373</strain>
    </source>
</reference>
<dbReference type="PROSITE" id="PS51402">
    <property type="entry name" value="CATALASE_3"/>
    <property type="match status" value="1"/>
</dbReference>
<dbReference type="PIRSF" id="PIRSF000296">
    <property type="entry name" value="SrpA"/>
    <property type="match status" value="1"/>
</dbReference>
<dbReference type="GO" id="GO:0004096">
    <property type="term" value="F:catalase activity"/>
    <property type="evidence" value="ECO:0007669"/>
    <property type="project" value="InterPro"/>
</dbReference>
<dbReference type="SMART" id="SM01060">
    <property type="entry name" value="Catalase"/>
    <property type="match status" value="1"/>
</dbReference>
<dbReference type="OrthoDB" id="255727at2"/>
<dbReference type="PANTHER" id="PTHR11465">
    <property type="entry name" value="CATALASE"/>
    <property type="match status" value="1"/>
</dbReference>
<evidence type="ECO:0000256" key="4">
    <source>
        <dbReference type="ARBA" id="ARBA00022723"/>
    </source>
</evidence>
<evidence type="ECO:0000256" key="2">
    <source>
        <dbReference type="ARBA" id="ARBA00022559"/>
    </source>
</evidence>
<evidence type="ECO:0000256" key="10">
    <source>
        <dbReference type="SAM" id="SignalP"/>
    </source>
</evidence>
<dbReference type="EC" id="1.11.1.-" evidence="7"/>
<sequence>MSAKTPGTLLPAWLLATGLGLAAPAGVAAPDEVSAEQVVSALEAAFGVTPGERRNHTKGTCAAGEFVGLPAAAAWSRSALFSGESVPVVARFSLAGGNPKAPDTAKSPRGMALEFRLPGGGLQHMTMLNTPAFGAAHPRTFLDLMVATKPDPATGKPDPEKIKAFKASHPDNLAQAQFLDAHNPPPSYANSSYFGIHAFWFVDRDGKTTPVRWRFVPQDGEQRLGDDELASSPPDFLERRLIERTAQGPLRWDMLLTLGAPGDPTDDPTRAWPEDRPQVKVGTLTLTSATPQKGAACEKINFDPLVMADGIAPSDDPVLRFRSPAYAASFAKRLGGQ</sequence>
<dbReference type="SUPFAM" id="SSF56634">
    <property type="entry name" value="Heme-dependent catalase-like"/>
    <property type="match status" value="1"/>
</dbReference>
<organism evidence="12 13">
    <name type="scientific">Azotobacter beijerinckii</name>
    <dbReference type="NCBI Taxonomy" id="170623"/>
    <lineage>
        <taxon>Bacteria</taxon>
        <taxon>Pseudomonadati</taxon>
        <taxon>Pseudomonadota</taxon>
        <taxon>Gammaproteobacteria</taxon>
        <taxon>Pseudomonadales</taxon>
        <taxon>Pseudomonadaceae</taxon>
        <taxon>Azotobacter</taxon>
    </lineage>
</organism>
<name>A0A1H6VBL8_9GAMM</name>
<keyword evidence="5 7" id="KW-0560">Oxidoreductase</keyword>
<dbReference type="Proteomes" id="UP000199250">
    <property type="component" value="Unassembled WGS sequence"/>
</dbReference>
<dbReference type="Gene3D" id="2.40.180.10">
    <property type="entry name" value="Catalase core domain"/>
    <property type="match status" value="1"/>
</dbReference>
<protein>
    <recommendedName>
        <fullName evidence="7">Catalase-related peroxidase</fullName>
        <ecNumber evidence="7">1.11.1.-</ecNumber>
    </recommendedName>
</protein>
<keyword evidence="4 7" id="KW-0479">Metal-binding</keyword>
<evidence type="ECO:0000313" key="12">
    <source>
        <dbReference type="EMBL" id="SEJ02029.1"/>
    </source>
</evidence>
<dbReference type="InterPro" id="IPR020835">
    <property type="entry name" value="Catalase_sf"/>
</dbReference>
<feature type="chain" id="PRO_5011508232" description="Catalase-related peroxidase" evidence="10">
    <location>
        <begin position="23"/>
        <end position="337"/>
    </location>
</feature>
<dbReference type="Gene3D" id="1.20.1280.120">
    <property type="match status" value="1"/>
</dbReference>